<keyword evidence="4" id="KW-0808">Transferase</keyword>
<feature type="region of interest" description="Disordered" evidence="7">
    <location>
        <begin position="697"/>
        <end position="725"/>
    </location>
</feature>
<feature type="compositionally biased region" description="Acidic residues" evidence="7">
    <location>
        <begin position="109"/>
        <end position="138"/>
    </location>
</feature>
<feature type="compositionally biased region" description="Basic and acidic residues" evidence="7">
    <location>
        <begin position="1084"/>
        <end position="1093"/>
    </location>
</feature>
<dbReference type="PANTHER" id="PTHR45670">
    <property type="entry name" value="E3 UBIQUITIN-PROTEIN LIGASE TRIP12"/>
    <property type="match status" value="1"/>
</dbReference>
<dbReference type="InterPro" id="IPR016024">
    <property type="entry name" value="ARM-type_fold"/>
</dbReference>
<dbReference type="InterPro" id="IPR057948">
    <property type="entry name" value="TPR_TRIP12_N"/>
</dbReference>
<evidence type="ECO:0000256" key="2">
    <source>
        <dbReference type="ARBA" id="ARBA00006331"/>
    </source>
</evidence>
<proteinExistence type="inferred from homology"/>
<dbReference type="PANTHER" id="PTHR45670:SF1">
    <property type="entry name" value="E3 UBIQUITIN-PROTEIN LIGASE HECTD1"/>
    <property type="match status" value="1"/>
</dbReference>
<dbReference type="Proteomes" id="UP000780801">
    <property type="component" value="Unassembled WGS sequence"/>
</dbReference>
<dbReference type="SUPFAM" id="SSF48371">
    <property type="entry name" value="ARM repeat"/>
    <property type="match status" value="1"/>
</dbReference>
<feature type="region of interest" description="Disordered" evidence="7">
    <location>
        <begin position="1"/>
        <end position="159"/>
    </location>
</feature>
<evidence type="ECO:0000256" key="3">
    <source>
        <dbReference type="ARBA" id="ARBA00012485"/>
    </source>
</evidence>
<dbReference type="InterPro" id="IPR011989">
    <property type="entry name" value="ARM-like"/>
</dbReference>
<evidence type="ECO:0000256" key="4">
    <source>
        <dbReference type="ARBA" id="ARBA00022679"/>
    </source>
</evidence>
<keyword evidence="10" id="KW-1185">Reference proteome</keyword>
<dbReference type="Pfam" id="PF00632">
    <property type="entry name" value="HECT"/>
    <property type="match status" value="1"/>
</dbReference>
<comment type="caution">
    <text evidence="6">Lacks conserved residue(s) required for the propagation of feature annotation.</text>
</comment>
<feature type="compositionally biased region" description="Polar residues" evidence="7">
    <location>
        <begin position="1"/>
        <end position="16"/>
    </location>
</feature>
<dbReference type="Gene3D" id="3.90.1750.10">
    <property type="entry name" value="Hect, E3 ligase catalytic domains"/>
    <property type="match status" value="1"/>
</dbReference>
<evidence type="ECO:0000313" key="9">
    <source>
        <dbReference type="EMBL" id="KAF9584211.1"/>
    </source>
</evidence>
<dbReference type="GO" id="GO:0000209">
    <property type="term" value="P:protein polyubiquitination"/>
    <property type="evidence" value="ECO:0007669"/>
    <property type="project" value="TreeGrafter"/>
</dbReference>
<feature type="compositionally biased region" description="Basic and acidic residues" evidence="7">
    <location>
        <begin position="1101"/>
        <end position="1127"/>
    </location>
</feature>
<feature type="compositionally biased region" description="Polar residues" evidence="7">
    <location>
        <begin position="1041"/>
        <end position="1052"/>
    </location>
</feature>
<dbReference type="EC" id="2.3.2.26" evidence="3"/>
<dbReference type="EMBL" id="JAABOA010000472">
    <property type="protein sequence ID" value="KAF9584211.1"/>
    <property type="molecule type" value="Genomic_DNA"/>
</dbReference>
<evidence type="ECO:0000313" key="10">
    <source>
        <dbReference type="Proteomes" id="UP000780801"/>
    </source>
</evidence>
<feature type="compositionally biased region" description="Low complexity" evidence="7">
    <location>
        <begin position="1190"/>
        <end position="1203"/>
    </location>
</feature>
<sequence length="1757" mass="195606">MRQSKMSTNQKRSSPVTKALSPGASDNQGEHEAHTNAPLNEVGKHDEDDEKSLCQAQCSASSQSKVQEGDQDEQLGHKEESEIEHHEDEEEEEPSLDLIDRDTGHSEHDDEDEERDPEEEDEEEDEDEEDEEDEDDDEYSRHHGHADHDGLFSSGGSMSGMVSGMSSRLKGILTNLRAYEDPSIQLIALQDLAVLLSVSTEDTLAGYFSCDSFVKELVLLMRGSGDGDDNPEIMLLACRCLSNLMEAMPASLGSVVYGGAVSVLCSKLIEIQYIDLAEQSLTTLEKISSEYPHAVVREGGLSAVLMFLDFFSTNVQRTAVKTAANCCRGMHQDSISMVKDVLPNLENIIQYPDQKIVEQACLCFVRLADSYKSNAAHLQTIITENILRAVLSLLSPHSNVVVGPQIYTLLLRFLGTIAENSSALGFMLLEMDIVDLLFLILTGLNTPQTCNSSQETLKVPSISTRPKDQLTEIIGVITELLPPLPKDNPLFDTEYKHAKAAKDNKGGDQPTLPTESSSSVSPPPPPPQESVGEDVEMGATPVMSETDKRSELLESHPEHVQHLAKILIPTLIEVYSSTVHFRVRQRAINALVKLVYFTNDIVLKDVLKNVELASFLAVVFSQQEHQSLVVGALQITFILMEKLPSVYRVYFEREGVTFEVSKIACLGAELSLSKGLKKSEPVEEATNGDAAQTIVEEKTEEEVKEKAPTEQVEKGTVSNGSRSGQRLRGLMSDLRNIRERPSGERALSDQLDAIEKELDSTWTQLNTADGSNEQAPMDQYTNGLSQAMDQLRTLHHFMTSGLRSVVAAQKDERTLGSGKTKEWVFERAGIIVKMCKEHEDTLGSIERNDGKSIIAELTRLSDGLRGHDEGADECLREVAVTLTRLGAAGVSSFEFLNSGLPASLLEYLATMTRGTKTQSQDRRTRLFIKEFMAPQAENGEWSSSATPFSILVRKMQEALTRMETFEVEAAQSLIGESRSNPSSSLATQVRLRLSPEDGTEVPPGYQNLVVSIHAIATFRTLDEYLRPRLKPRLSSQDKKSSNNGTAKSSRSGSEIEQEEQNQTTSTTKDTQPRPRRSSRLANLHVDDHCKSDGENCAASDTDLRETKKVEETSYHEHSELSEHSEHSEESEEGDIEEMDYDLDEHAQEEMKPVESTSVHVDTDVAMTDATQDGLSDGAIATPEAGSGSRPHTPSETTPKPSSTVNTKDNISEDPLRTPSPVSSAPWHIQFSLHGVPIDTDTTVYGAIHGYERKHGKSSSSRSSWSTMYPIKYRRVDSPAPKYPTMSTPSSSNSRTDLTFTPQMPKEISQHAEYSPILGLLRLLHGLNEDWRRFYDSEGDQPKQVQHLDVQEFTNSKIAAKVDRQLEEPLIVASSCLPSWTTGLVTGFPFLFPFETRYTYLQSTSFGFSRSIMRWQNQQQRNGQSTVDSREDSQMFLGRIQRQKVRISRQRALESAVRVMDLYGSNQAMLEVEYFEEVGTGLGPTLEFYALVSKEFCKKSLKLWRDDTSSDGNKSEYVAAPYGLYPRPMVQLKDHSENERKILKLFKSLGQFIAKAMLDSRIIDIPLSALLVSQVLGRSFKPTVQVLKDIDPGLARSLQMLQGFVVEKKRIYDCKLPAKERILALKDIEVQGSKLEDMSLDFTLVGYPEVELKPGGSNIPVTIYNVEEYIRLTVDMTIGSGVEAQVAAFRRGFNLVFPIQDLRGFRSEELATLFGAGEEDWSYETLADTIKADHGFRGESRAFKNLLRMMTEFNKDER</sequence>
<dbReference type="GO" id="GO:0061630">
    <property type="term" value="F:ubiquitin protein ligase activity"/>
    <property type="evidence" value="ECO:0007669"/>
    <property type="project" value="UniProtKB-EC"/>
</dbReference>
<feature type="region of interest" description="Disordered" evidence="7">
    <location>
        <begin position="1030"/>
        <end position="1135"/>
    </location>
</feature>
<dbReference type="PROSITE" id="PS50237">
    <property type="entry name" value="HECT"/>
    <property type="match status" value="1"/>
</dbReference>
<dbReference type="InterPro" id="IPR035983">
    <property type="entry name" value="Hect_E3_ubiquitin_ligase"/>
</dbReference>
<feature type="region of interest" description="Disordered" evidence="7">
    <location>
        <begin position="1170"/>
        <end position="1222"/>
    </location>
</feature>
<evidence type="ECO:0000256" key="6">
    <source>
        <dbReference type="PROSITE-ProRule" id="PRU00104"/>
    </source>
</evidence>
<feature type="compositionally biased region" description="Basic and acidic residues" evidence="7">
    <location>
        <begin position="697"/>
        <end position="713"/>
    </location>
</feature>
<comment type="caution">
    <text evidence="9">The sequence shown here is derived from an EMBL/GenBank/DDBJ whole genome shotgun (WGS) entry which is preliminary data.</text>
</comment>
<dbReference type="OrthoDB" id="423283at2759"/>
<comment type="similarity">
    <text evidence="2">Belongs to the UPL family. K-HECT subfamily.</text>
</comment>
<dbReference type="Gene3D" id="1.25.10.10">
    <property type="entry name" value="Leucine-rich Repeat Variant"/>
    <property type="match status" value="1"/>
</dbReference>
<gene>
    <name evidence="9" type="primary">UFD4</name>
    <name evidence="9" type="ORF">BGW38_007220</name>
</gene>
<reference evidence="9" key="1">
    <citation type="journal article" date="2020" name="Fungal Divers.">
        <title>Resolving the Mortierellaceae phylogeny through synthesis of multi-gene phylogenetics and phylogenomics.</title>
        <authorList>
            <person name="Vandepol N."/>
            <person name="Liber J."/>
            <person name="Desiro A."/>
            <person name="Na H."/>
            <person name="Kennedy M."/>
            <person name="Barry K."/>
            <person name="Grigoriev I.V."/>
            <person name="Miller A.N."/>
            <person name="O'Donnell K."/>
            <person name="Stajich J.E."/>
            <person name="Bonito G."/>
        </authorList>
    </citation>
    <scope>NUCLEOTIDE SEQUENCE</scope>
    <source>
        <strain evidence="9">KOD1015</strain>
    </source>
</reference>
<dbReference type="InterPro" id="IPR045322">
    <property type="entry name" value="HECTD1/TRIP12-like"/>
</dbReference>
<dbReference type="SMART" id="SM00119">
    <property type="entry name" value="HECTc"/>
    <property type="match status" value="1"/>
</dbReference>
<evidence type="ECO:0000256" key="1">
    <source>
        <dbReference type="ARBA" id="ARBA00000885"/>
    </source>
</evidence>
<name>A0A9P6G0N6_9FUNG</name>
<dbReference type="SUPFAM" id="SSF56204">
    <property type="entry name" value="Hect, E3 ligase catalytic domain"/>
    <property type="match status" value="1"/>
</dbReference>
<feature type="compositionally biased region" description="Basic and acidic residues" evidence="7">
    <location>
        <begin position="98"/>
        <end position="108"/>
    </location>
</feature>
<dbReference type="InterPro" id="IPR000569">
    <property type="entry name" value="HECT_dom"/>
</dbReference>
<feature type="non-terminal residue" evidence="9">
    <location>
        <position position="1"/>
    </location>
</feature>
<dbReference type="Pfam" id="PF25579">
    <property type="entry name" value="TPR_TRIP12_N"/>
    <property type="match status" value="1"/>
</dbReference>
<evidence type="ECO:0000256" key="7">
    <source>
        <dbReference type="SAM" id="MobiDB-lite"/>
    </source>
</evidence>
<feature type="compositionally biased region" description="Low complexity" evidence="7">
    <location>
        <begin position="510"/>
        <end position="520"/>
    </location>
</feature>
<feature type="domain" description="HECT" evidence="8">
    <location>
        <begin position="1457"/>
        <end position="1757"/>
    </location>
</feature>
<keyword evidence="5 6" id="KW-0833">Ubl conjugation pathway</keyword>
<feature type="compositionally biased region" description="Low complexity" evidence="7">
    <location>
        <begin position="54"/>
        <end position="64"/>
    </location>
</feature>
<evidence type="ECO:0000256" key="5">
    <source>
        <dbReference type="ARBA" id="ARBA00022786"/>
    </source>
</evidence>
<comment type="catalytic activity">
    <reaction evidence="1">
        <text>S-ubiquitinyl-[E2 ubiquitin-conjugating enzyme]-L-cysteine + [acceptor protein]-L-lysine = [E2 ubiquitin-conjugating enzyme]-L-cysteine + N(6)-ubiquitinyl-[acceptor protein]-L-lysine.</text>
        <dbReference type="EC" id="2.3.2.26"/>
    </reaction>
</comment>
<dbReference type="GO" id="GO:0043161">
    <property type="term" value="P:proteasome-mediated ubiquitin-dependent protein catabolic process"/>
    <property type="evidence" value="ECO:0007669"/>
    <property type="project" value="TreeGrafter"/>
</dbReference>
<protein>
    <recommendedName>
        <fullName evidence="3">HECT-type E3 ubiquitin transferase</fullName>
        <ecNumber evidence="3">2.3.2.26</ecNumber>
    </recommendedName>
</protein>
<feature type="region of interest" description="Disordered" evidence="7">
    <location>
        <begin position="499"/>
        <end position="533"/>
    </location>
</feature>
<evidence type="ECO:0000259" key="8">
    <source>
        <dbReference type="PROSITE" id="PS50237"/>
    </source>
</evidence>
<dbReference type="GO" id="GO:0016607">
    <property type="term" value="C:nuclear speck"/>
    <property type="evidence" value="ECO:0007669"/>
    <property type="project" value="TreeGrafter"/>
</dbReference>
<organism evidence="9 10">
    <name type="scientific">Lunasporangiospora selenospora</name>
    <dbReference type="NCBI Taxonomy" id="979761"/>
    <lineage>
        <taxon>Eukaryota</taxon>
        <taxon>Fungi</taxon>
        <taxon>Fungi incertae sedis</taxon>
        <taxon>Mucoromycota</taxon>
        <taxon>Mortierellomycotina</taxon>
        <taxon>Mortierellomycetes</taxon>
        <taxon>Mortierellales</taxon>
        <taxon>Mortierellaceae</taxon>
        <taxon>Lunasporangiospora</taxon>
    </lineage>
</organism>
<feature type="compositionally biased region" description="Basic and acidic residues" evidence="7">
    <location>
        <begin position="74"/>
        <end position="86"/>
    </location>
</feature>
<accession>A0A9P6G0N6</accession>